<protein>
    <submittedName>
        <fullName evidence="2">Uncharacterized protein</fullName>
    </submittedName>
</protein>
<dbReference type="Proteomes" id="UP000593579">
    <property type="component" value="Unassembled WGS sequence"/>
</dbReference>
<accession>A0A7J9CI20</accession>
<dbReference type="AlphaFoldDB" id="A0A7J9CI20"/>
<proteinExistence type="predicted"/>
<evidence type="ECO:0000256" key="1">
    <source>
        <dbReference type="SAM" id="MobiDB-lite"/>
    </source>
</evidence>
<organism evidence="2 3">
    <name type="scientific">Gossypium gossypioides</name>
    <name type="common">Mexican cotton</name>
    <name type="synonym">Selera gossypioides</name>
    <dbReference type="NCBI Taxonomy" id="34282"/>
    <lineage>
        <taxon>Eukaryota</taxon>
        <taxon>Viridiplantae</taxon>
        <taxon>Streptophyta</taxon>
        <taxon>Embryophyta</taxon>
        <taxon>Tracheophyta</taxon>
        <taxon>Spermatophyta</taxon>
        <taxon>Magnoliopsida</taxon>
        <taxon>eudicotyledons</taxon>
        <taxon>Gunneridae</taxon>
        <taxon>Pentapetalae</taxon>
        <taxon>rosids</taxon>
        <taxon>malvids</taxon>
        <taxon>Malvales</taxon>
        <taxon>Malvaceae</taxon>
        <taxon>Malvoideae</taxon>
        <taxon>Gossypium</taxon>
    </lineage>
</organism>
<feature type="region of interest" description="Disordered" evidence="1">
    <location>
        <begin position="1"/>
        <end position="34"/>
    </location>
</feature>
<dbReference type="EMBL" id="JABEZY010000010">
    <property type="protein sequence ID" value="MBA0748139.1"/>
    <property type="molecule type" value="Genomic_DNA"/>
</dbReference>
<gene>
    <name evidence="2" type="ORF">Gogos_004988</name>
</gene>
<evidence type="ECO:0000313" key="3">
    <source>
        <dbReference type="Proteomes" id="UP000593579"/>
    </source>
</evidence>
<comment type="caution">
    <text evidence="2">The sequence shown here is derived from an EMBL/GenBank/DDBJ whole genome shotgun (WGS) entry which is preliminary data.</text>
</comment>
<evidence type="ECO:0000313" key="2">
    <source>
        <dbReference type="EMBL" id="MBA0748139.1"/>
    </source>
</evidence>
<name>A0A7J9CI20_GOSGO</name>
<dbReference type="OrthoDB" id="998730at2759"/>
<feature type="non-terminal residue" evidence="2">
    <location>
        <position position="1"/>
    </location>
</feature>
<reference evidence="2 3" key="1">
    <citation type="journal article" date="2019" name="Genome Biol. Evol.">
        <title>Insights into the evolution of the New World diploid cottons (Gossypium, subgenus Houzingenia) based on genome sequencing.</title>
        <authorList>
            <person name="Grover C.E."/>
            <person name="Arick M.A. 2nd"/>
            <person name="Thrash A."/>
            <person name="Conover J.L."/>
            <person name="Sanders W.S."/>
            <person name="Peterson D.G."/>
            <person name="Frelichowski J.E."/>
            <person name="Scheffler J.A."/>
            <person name="Scheffler B.E."/>
            <person name="Wendel J.F."/>
        </authorList>
    </citation>
    <scope>NUCLEOTIDE SEQUENCE [LARGE SCALE GENOMIC DNA]</scope>
    <source>
        <strain evidence="2">5</strain>
        <tissue evidence="2">Leaf</tissue>
    </source>
</reference>
<sequence>VYVGHVVKPPTLRRSLGRPTRVRRKEPDEPQTTTKLTKKMVEMKCSKCKKLGHNKRS</sequence>
<keyword evidence="3" id="KW-1185">Reference proteome</keyword>